<evidence type="ECO:0000313" key="4">
    <source>
        <dbReference type="Proteomes" id="UP000295192"/>
    </source>
</evidence>
<feature type="chain" id="PRO_5019731626" description="Folded gastrulation N-terminal domain-containing protein" evidence="2">
    <location>
        <begin position="20"/>
        <end position="305"/>
    </location>
</feature>
<dbReference type="Proteomes" id="UP000295192">
    <property type="component" value="Unassembled WGS sequence"/>
</dbReference>
<evidence type="ECO:0000313" key="3">
    <source>
        <dbReference type="EMBL" id="TDG50706.1"/>
    </source>
</evidence>
<accession>A0A484BPC9</accession>
<dbReference type="AlphaFoldDB" id="A0A484BPC9"/>
<sequence>MLKLSSLMLLTFGVLHVQMQPLQQEADENESSRALYDQRQTGKYNIHVSIKDVAIIEVDQNELADESYNEEYDDYYYDDSALTIKPIKFTTEASTTPSTAAAATTTTTTAATPPTASSAATSAATSSTPTAAQPTTVAPTAAAATSIPTPSSNMSSYSAQLLADIAATQRLRPKASNLIIMETPIGGPSTLLPKWLHARSKDEPLTTTTSRTPISAAATASAYPSHIEYTPGRGHDSPIFKVKVQRAAPLETPTRCRAHQFRDAQGKCRSKRNSGSILRKLFSMLVSLPFAGNRHAHGHGLQISP</sequence>
<organism evidence="3 4">
    <name type="scientific">Drosophila navojoa</name>
    <name type="common">Fruit fly</name>
    <dbReference type="NCBI Taxonomy" id="7232"/>
    <lineage>
        <taxon>Eukaryota</taxon>
        <taxon>Metazoa</taxon>
        <taxon>Ecdysozoa</taxon>
        <taxon>Arthropoda</taxon>
        <taxon>Hexapoda</taxon>
        <taxon>Insecta</taxon>
        <taxon>Pterygota</taxon>
        <taxon>Neoptera</taxon>
        <taxon>Endopterygota</taxon>
        <taxon>Diptera</taxon>
        <taxon>Brachycera</taxon>
        <taxon>Muscomorpha</taxon>
        <taxon>Ephydroidea</taxon>
        <taxon>Drosophilidae</taxon>
        <taxon>Drosophila</taxon>
    </lineage>
</organism>
<gene>
    <name evidence="3" type="ORF">AWZ03_003010</name>
</gene>
<feature type="signal peptide" evidence="2">
    <location>
        <begin position="1"/>
        <end position="19"/>
    </location>
</feature>
<feature type="region of interest" description="Disordered" evidence="1">
    <location>
        <begin position="94"/>
        <end position="137"/>
    </location>
</feature>
<dbReference type="EMBL" id="LSRL02000014">
    <property type="protein sequence ID" value="TDG50706.1"/>
    <property type="molecule type" value="Genomic_DNA"/>
</dbReference>
<reference evidence="3 4" key="1">
    <citation type="journal article" date="2019" name="J. Hered.">
        <title>An Improved Genome Assembly for Drosophila navojoa, the Basal Species in the mojavensis Cluster.</title>
        <authorList>
            <person name="Vanderlinde T."/>
            <person name="Dupim E.G."/>
            <person name="Nazario-Yepiz N.O."/>
            <person name="Carvalho A.B."/>
        </authorList>
    </citation>
    <scope>NUCLEOTIDE SEQUENCE [LARGE SCALE GENOMIC DNA]</scope>
    <source>
        <strain evidence="3">Navoj_Jal97</strain>
        <tissue evidence="3">Whole organism</tissue>
    </source>
</reference>
<evidence type="ECO:0000256" key="2">
    <source>
        <dbReference type="SAM" id="SignalP"/>
    </source>
</evidence>
<keyword evidence="2" id="KW-0732">Signal</keyword>
<name>A0A484BPC9_DRONA</name>
<dbReference type="OMA" id="CSDSIYR"/>
<dbReference type="KEGG" id="dnv:108653056"/>
<keyword evidence="4" id="KW-1185">Reference proteome</keyword>
<comment type="caution">
    <text evidence="3">The sequence shown here is derived from an EMBL/GenBank/DDBJ whole genome shotgun (WGS) entry which is preliminary data.</text>
</comment>
<proteinExistence type="predicted"/>
<dbReference type="OrthoDB" id="8007968at2759"/>
<dbReference type="STRING" id="7232.A0A484BPC9"/>
<evidence type="ECO:0000256" key="1">
    <source>
        <dbReference type="SAM" id="MobiDB-lite"/>
    </source>
</evidence>
<evidence type="ECO:0008006" key="5">
    <source>
        <dbReference type="Google" id="ProtNLM"/>
    </source>
</evidence>
<protein>
    <recommendedName>
        <fullName evidence="5">Folded gastrulation N-terminal domain-containing protein</fullName>
    </recommendedName>
</protein>